<dbReference type="PROSITE" id="PS50943">
    <property type="entry name" value="HTH_CROC1"/>
    <property type="match status" value="1"/>
</dbReference>
<dbReference type="SUPFAM" id="SSF47413">
    <property type="entry name" value="lambda repressor-like DNA-binding domains"/>
    <property type="match status" value="1"/>
</dbReference>
<dbReference type="InterPro" id="IPR001387">
    <property type="entry name" value="Cro/C1-type_HTH"/>
</dbReference>
<evidence type="ECO:0000313" key="2">
    <source>
        <dbReference type="EMBL" id="QEG38005.1"/>
    </source>
</evidence>
<accession>A0A5B9QKE5</accession>
<dbReference type="Gene3D" id="1.10.260.40">
    <property type="entry name" value="lambda repressor-like DNA-binding domains"/>
    <property type="match status" value="1"/>
</dbReference>
<dbReference type="RefSeq" id="WP_168205485.1">
    <property type="nucleotide sequence ID" value="NZ_CP042913.1"/>
</dbReference>
<proteinExistence type="predicted"/>
<dbReference type="InterPro" id="IPR010982">
    <property type="entry name" value="Lambda_DNA-bd_dom_sf"/>
</dbReference>
<gene>
    <name evidence="2" type="ORF">Pr1d_53530</name>
</gene>
<feature type="domain" description="HTH cro/C1-type" evidence="1">
    <location>
        <begin position="55"/>
        <end position="110"/>
    </location>
</feature>
<protein>
    <submittedName>
        <fullName evidence="2">Helix-turn-helix protein</fullName>
    </submittedName>
</protein>
<organism evidence="2 3">
    <name type="scientific">Bythopirellula goksoeyrii</name>
    <dbReference type="NCBI Taxonomy" id="1400387"/>
    <lineage>
        <taxon>Bacteria</taxon>
        <taxon>Pseudomonadati</taxon>
        <taxon>Planctomycetota</taxon>
        <taxon>Planctomycetia</taxon>
        <taxon>Pirellulales</taxon>
        <taxon>Lacipirellulaceae</taxon>
        <taxon>Bythopirellula</taxon>
    </lineage>
</organism>
<sequence>MARQAKSIFREFTPAENARLAKLREKLDKERPEIEAMGRAFLAAEQEAKRAIADLRAERERQGLSLADVSSRCGITRETISALETNEHPNPTMKTLQRYAMALGKTLQLSLGN</sequence>
<name>A0A5B9QKE5_9BACT</name>
<dbReference type="EMBL" id="CP042913">
    <property type="protein sequence ID" value="QEG38005.1"/>
    <property type="molecule type" value="Genomic_DNA"/>
</dbReference>
<dbReference type="KEGG" id="bgok:Pr1d_53530"/>
<dbReference type="Proteomes" id="UP000323917">
    <property type="component" value="Chromosome"/>
</dbReference>
<dbReference type="CDD" id="cd00093">
    <property type="entry name" value="HTH_XRE"/>
    <property type="match status" value="1"/>
</dbReference>
<reference evidence="2 3" key="1">
    <citation type="submission" date="2019-08" db="EMBL/GenBank/DDBJ databases">
        <title>Deep-cultivation of Planctomycetes and their phenomic and genomic characterization uncovers novel biology.</title>
        <authorList>
            <person name="Wiegand S."/>
            <person name="Jogler M."/>
            <person name="Boedeker C."/>
            <person name="Pinto D."/>
            <person name="Vollmers J."/>
            <person name="Rivas-Marin E."/>
            <person name="Kohn T."/>
            <person name="Peeters S.H."/>
            <person name="Heuer A."/>
            <person name="Rast P."/>
            <person name="Oberbeckmann S."/>
            <person name="Bunk B."/>
            <person name="Jeske O."/>
            <person name="Meyerdierks A."/>
            <person name="Storesund J.E."/>
            <person name="Kallscheuer N."/>
            <person name="Luecker S."/>
            <person name="Lage O.M."/>
            <person name="Pohl T."/>
            <person name="Merkel B.J."/>
            <person name="Hornburger P."/>
            <person name="Mueller R.-W."/>
            <person name="Bruemmer F."/>
            <person name="Labrenz M."/>
            <person name="Spormann A.M."/>
            <person name="Op den Camp H."/>
            <person name="Overmann J."/>
            <person name="Amann R."/>
            <person name="Jetten M.S.M."/>
            <person name="Mascher T."/>
            <person name="Medema M.H."/>
            <person name="Devos D.P."/>
            <person name="Kaster A.-K."/>
            <person name="Ovreas L."/>
            <person name="Rohde M."/>
            <person name="Galperin M.Y."/>
            <person name="Jogler C."/>
        </authorList>
    </citation>
    <scope>NUCLEOTIDE SEQUENCE [LARGE SCALE GENOMIC DNA]</scope>
    <source>
        <strain evidence="2 3">Pr1d</strain>
    </source>
</reference>
<dbReference type="SMART" id="SM00530">
    <property type="entry name" value="HTH_XRE"/>
    <property type="match status" value="1"/>
</dbReference>
<dbReference type="Pfam" id="PF01381">
    <property type="entry name" value="HTH_3"/>
    <property type="match status" value="1"/>
</dbReference>
<dbReference type="AlphaFoldDB" id="A0A5B9QKE5"/>
<dbReference type="GO" id="GO:0003677">
    <property type="term" value="F:DNA binding"/>
    <property type="evidence" value="ECO:0007669"/>
    <property type="project" value="InterPro"/>
</dbReference>
<evidence type="ECO:0000259" key="1">
    <source>
        <dbReference type="PROSITE" id="PS50943"/>
    </source>
</evidence>
<evidence type="ECO:0000313" key="3">
    <source>
        <dbReference type="Proteomes" id="UP000323917"/>
    </source>
</evidence>
<keyword evidence="3" id="KW-1185">Reference proteome</keyword>